<dbReference type="InterPro" id="IPR006615">
    <property type="entry name" value="Pept_C19_DUSP"/>
</dbReference>
<dbReference type="SUPFAM" id="SSF143791">
    <property type="entry name" value="DUSP-like"/>
    <property type="match status" value="1"/>
</dbReference>
<organism evidence="1">
    <name type="scientific">Magallana gigas</name>
    <name type="common">Pacific oyster</name>
    <name type="synonym">Crassostrea gigas</name>
    <dbReference type="NCBI Taxonomy" id="29159"/>
    <lineage>
        <taxon>Eukaryota</taxon>
        <taxon>Metazoa</taxon>
        <taxon>Spiralia</taxon>
        <taxon>Lophotrochozoa</taxon>
        <taxon>Mollusca</taxon>
        <taxon>Bivalvia</taxon>
        <taxon>Autobranchia</taxon>
        <taxon>Pteriomorphia</taxon>
        <taxon>Ostreida</taxon>
        <taxon>Ostreoidea</taxon>
        <taxon>Ostreidae</taxon>
        <taxon>Magallana</taxon>
    </lineage>
</organism>
<dbReference type="AlphaFoldDB" id="K1PGS6"/>
<proteinExistence type="predicted"/>
<dbReference type="HOGENOM" id="CLU_2608338_0_0_1"/>
<dbReference type="Pfam" id="PF06337">
    <property type="entry name" value="DUSP"/>
    <property type="match status" value="1"/>
</dbReference>
<dbReference type="PROSITE" id="PS51283">
    <property type="entry name" value="DUSP"/>
    <property type="match status" value="1"/>
</dbReference>
<dbReference type="InParanoid" id="K1PGS6"/>
<dbReference type="GO" id="GO:0004843">
    <property type="term" value="F:cysteine-type deubiquitinase activity"/>
    <property type="evidence" value="ECO:0007669"/>
    <property type="project" value="InterPro"/>
</dbReference>
<evidence type="ECO:0000313" key="1">
    <source>
        <dbReference type="EMBL" id="EKC23082.1"/>
    </source>
</evidence>
<gene>
    <name evidence="1" type="ORF">CGI_10000626</name>
</gene>
<keyword evidence="1" id="KW-0378">Hydrolase</keyword>
<protein>
    <submittedName>
        <fullName evidence="1">Ubiquitin carboxyl-terminal hydrolase 15</fullName>
    </submittedName>
</protein>
<reference evidence="1" key="1">
    <citation type="journal article" date="2012" name="Nature">
        <title>The oyster genome reveals stress adaptation and complexity of shell formation.</title>
        <authorList>
            <person name="Zhang G."/>
            <person name="Fang X."/>
            <person name="Guo X."/>
            <person name="Li L."/>
            <person name="Luo R."/>
            <person name="Xu F."/>
            <person name="Yang P."/>
            <person name="Zhang L."/>
            <person name="Wang X."/>
            <person name="Qi H."/>
            <person name="Xiong Z."/>
            <person name="Que H."/>
            <person name="Xie Y."/>
            <person name="Holland P.W."/>
            <person name="Paps J."/>
            <person name="Zhu Y."/>
            <person name="Wu F."/>
            <person name="Chen Y."/>
            <person name="Wang J."/>
            <person name="Peng C."/>
            <person name="Meng J."/>
            <person name="Yang L."/>
            <person name="Liu J."/>
            <person name="Wen B."/>
            <person name="Zhang N."/>
            <person name="Huang Z."/>
            <person name="Zhu Q."/>
            <person name="Feng Y."/>
            <person name="Mount A."/>
            <person name="Hedgecock D."/>
            <person name="Xu Z."/>
            <person name="Liu Y."/>
            <person name="Domazet-Loso T."/>
            <person name="Du Y."/>
            <person name="Sun X."/>
            <person name="Zhang S."/>
            <person name="Liu B."/>
            <person name="Cheng P."/>
            <person name="Jiang X."/>
            <person name="Li J."/>
            <person name="Fan D."/>
            <person name="Wang W."/>
            <person name="Fu W."/>
            <person name="Wang T."/>
            <person name="Wang B."/>
            <person name="Zhang J."/>
            <person name="Peng Z."/>
            <person name="Li Y."/>
            <person name="Li N."/>
            <person name="Wang J."/>
            <person name="Chen M."/>
            <person name="He Y."/>
            <person name="Tan F."/>
            <person name="Song X."/>
            <person name="Zheng Q."/>
            <person name="Huang R."/>
            <person name="Yang H."/>
            <person name="Du X."/>
            <person name="Chen L."/>
            <person name="Yang M."/>
            <person name="Gaffney P.M."/>
            <person name="Wang S."/>
            <person name="Luo L."/>
            <person name="She Z."/>
            <person name="Ming Y."/>
            <person name="Huang W."/>
            <person name="Zhang S."/>
            <person name="Huang B."/>
            <person name="Zhang Y."/>
            <person name="Qu T."/>
            <person name="Ni P."/>
            <person name="Miao G."/>
            <person name="Wang J."/>
            <person name="Wang Q."/>
            <person name="Steinberg C.E."/>
            <person name="Wang H."/>
            <person name="Li N."/>
            <person name="Qian L."/>
            <person name="Zhang G."/>
            <person name="Li Y."/>
            <person name="Yang H."/>
            <person name="Liu X."/>
            <person name="Wang J."/>
            <person name="Yin Y."/>
            <person name="Wang J."/>
        </authorList>
    </citation>
    <scope>NUCLEOTIDE SEQUENCE [LARGE SCALE GENOMIC DNA]</scope>
    <source>
        <strain evidence="1">05x7-T-G4-1.051#20</strain>
    </source>
</reference>
<sequence>MDEMKSDIDEQVVKISEFLKRELKPGDVWYLVSAGWFKQWKKYIGFDGSNKTCKGECDVYPGPIDNSALQEGHITEKSD</sequence>
<accession>K1PGS6</accession>
<dbReference type="InterPro" id="IPR035927">
    <property type="entry name" value="DUSP-like_sf"/>
</dbReference>
<dbReference type="Gene3D" id="3.30.2230.10">
    <property type="entry name" value="DUSP-like"/>
    <property type="match status" value="1"/>
</dbReference>
<name>K1PGS6_MAGGI</name>
<dbReference type="EMBL" id="JH816318">
    <property type="protein sequence ID" value="EKC23082.1"/>
    <property type="molecule type" value="Genomic_DNA"/>
</dbReference>